<feature type="binding site" evidence="9">
    <location>
        <position position="379"/>
    </location>
    <ligand>
        <name>S-adenosyl-L-methionine</name>
        <dbReference type="ChEBI" id="CHEBI:59789"/>
    </ligand>
</feature>
<feature type="binding site" evidence="9">
    <location>
        <position position="97"/>
    </location>
    <ligand>
        <name>[4Fe-4S] cluster</name>
        <dbReference type="ChEBI" id="CHEBI:49883"/>
    </ligand>
</feature>
<dbReference type="Gene3D" id="2.40.50.1070">
    <property type="match status" value="1"/>
</dbReference>
<dbReference type="PROSITE" id="PS51687">
    <property type="entry name" value="SAM_MT_RNA_M5U"/>
    <property type="match status" value="1"/>
</dbReference>
<dbReference type="HAMAP" id="MF_01010">
    <property type="entry name" value="23SrRNA_methyltr_RlmD"/>
    <property type="match status" value="1"/>
</dbReference>
<dbReference type="Gene3D" id="3.40.50.150">
    <property type="entry name" value="Vaccinia Virus protein VP39"/>
    <property type="match status" value="1"/>
</dbReference>
<reference evidence="13 14" key="1">
    <citation type="submission" date="2024-02" db="EMBL/GenBank/DDBJ databases">
        <title>Microbulbifer aestuariivivens NBRC 112533.</title>
        <authorList>
            <person name="Ichikawa N."/>
            <person name="Katano-Makiyama Y."/>
            <person name="Hidaka K."/>
        </authorList>
    </citation>
    <scope>NUCLEOTIDE SEQUENCE [LARGE SCALE GENOMIC DNA]</scope>
    <source>
        <strain evidence="13 14">NBRC 112533</strain>
    </source>
</reference>
<dbReference type="RefSeq" id="WP_345549071.1">
    <property type="nucleotide sequence ID" value="NZ_BAABRT010000004.1"/>
</dbReference>
<feature type="active site" evidence="11">
    <location>
        <position position="426"/>
    </location>
</feature>
<keyword evidence="6 9" id="KW-0479">Metal-binding</keyword>
<dbReference type="PANTHER" id="PTHR11061">
    <property type="entry name" value="RNA M5U METHYLTRANSFERASE"/>
    <property type="match status" value="1"/>
</dbReference>
<feature type="binding site" evidence="9 10">
    <location>
        <position position="302"/>
    </location>
    <ligand>
        <name>S-adenosyl-L-methionine</name>
        <dbReference type="ChEBI" id="CHEBI:59789"/>
    </ligand>
</feature>
<comment type="function">
    <text evidence="9">Catalyzes the formation of 5-methyl-uridine at position 1939 (m5U1939) in 23S rRNA.</text>
</comment>
<keyword evidence="2 9" id="KW-0698">rRNA processing</keyword>
<sequence>MAKKPRFFKPTAARAKRPLPGKPLEADILNFSHDLRGVARVEERPVFIDGALPGERVRFSYSERRARFDEGRLLEVIEAADTRCAPRCAHSDTCGGCALQHLQPAAQIAEKAQMLLDQLSRIGAVAVPEVLPPLVGEEFGYRRKARIGIRLQGPKRGATRGAKPGANTGSASTPVIGFRAKASNELVDIRECPVLPPAVADQIPALRALVAESEGRAHFTHLEVAVGEDAAALVLRHTQPLDAADRQRWLSFAADTGLHLYLQPGEAASAQRVWPASGVERLEYRLPQFDLTLRFHPLDFVQVNFAVNRQMVARAVALLDPQPQERVLDLFCGLGNFTLPLARRAAQVVGVEGEGALTARAEENAAANGIDNVRFVTADLSVDMRRHRWAEGGFHKVLLDPPRAGAIEVLPQLARLRPQRIVYISCNPSTLARDAGELAQLGYRLRSAGVMDMFPHTAHVESIAVFEPA</sequence>
<evidence type="ECO:0000256" key="5">
    <source>
        <dbReference type="ARBA" id="ARBA00022691"/>
    </source>
</evidence>
<evidence type="ECO:0000256" key="6">
    <source>
        <dbReference type="ARBA" id="ARBA00022723"/>
    </source>
</evidence>
<dbReference type="Pfam" id="PF05958">
    <property type="entry name" value="tRNA_U5-meth_tr"/>
    <property type="match status" value="1"/>
</dbReference>
<feature type="active site" description="Nucleophile" evidence="9 10">
    <location>
        <position position="426"/>
    </location>
</feature>
<dbReference type="InterPro" id="IPR012340">
    <property type="entry name" value="NA-bd_OB-fold"/>
</dbReference>
<gene>
    <name evidence="9 13" type="primary">rlmD</name>
    <name evidence="13" type="ORF">Maes01_00793</name>
</gene>
<feature type="binding site" evidence="9">
    <location>
        <position position="94"/>
    </location>
    <ligand>
        <name>[4Fe-4S] cluster</name>
        <dbReference type="ChEBI" id="CHEBI:49883"/>
    </ligand>
</feature>
<dbReference type="Proteomes" id="UP001408594">
    <property type="component" value="Unassembled WGS sequence"/>
</dbReference>
<evidence type="ECO:0000256" key="10">
    <source>
        <dbReference type="PROSITE-ProRule" id="PRU01024"/>
    </source>
</evidence>
<keyword evidence="1 9" id="KW-0004">4Fe-4S</keyword>
<evidence type="ECO:0000256" key="1">
    <source>
        <dbReference type="ARBA" id="ARBA00022485"/>
    </source>
</evidence>
<keyword evidence="14" id="KW-1185">Reference proteome</keyword>
<dbReference type="EC" id="2.1.1.190" evidence="9"/>
<dbReference type="Gene3D" id="2.40.50.140">
    <property type="entry name" value="Nucleic acid-binding proteins"/>
    <property type="match status" value="1"/>
</dbReference>
<dbReference type="PANTHER" id="PTHR11061:SF49">
    <property type="entry name" value="23S RRNA (URACIL(1939)-C(5))-METHYLTRANSFERASE RLMD"/>
    <property type="match status" value="1"/>
</dbReference>
<feature type="binding site" evidence="9">
    <location>
        <position position="192"/>
    </location>
    <ligand>
        <name>[4Fe-4S] cluster</name>
        <dbReference type="ChEBI" id="CHEBI:49883"/>
    </ligand>
</feature>
<dbReference type="SUPFAM" id="SSF50249">
    <property type="entry name" value="Nucleic acid-binding proteins"/>
    <property type="match status" value="1"/>
</dbReference>
<protein>
    <recommendedName>
        <fullName evidence="9">23S rRNA (uracil(1939)-C(5))-methyltransferase RlmD</fullName>
        <ecNumber evidence="9">2.1.1.190</ecNumber>
    </recommendedName>
    <alternativeName>
        <fullName evidence="9">23S rRNA(m5U1939)-methyltransferase</fullName>
    </alternativeName>
</protein>
<feature type="binding site" evidence="9 10">
    <location>
        <position position="352"/>
    </location>
    <ligand>
        <name>S-adenosyl-L-methionine</name>
        <dbReference type="ChEBI" id="CHEBI:59789"/>
    </ligand>
</feature>
<evidence type="ECO:0000256" key="11">
    <source>
        <dbReference type="PROSITE-ProRule" id="PRU10015"/>
    </source>
</evidence>
<evidence type="ECO:0000256" key="8">
    <source>
        <dbReference type="ARBA" id="ARBA00023014"/>
    </source>
</evidence>
<comment type="catalytic activity">
    <reaction evidence="9">
        <text>uridine(1939) in 23S rRNA + S-adenosyl-L-methionine = 5-methyluridine(1939) in 23S rRNA + S-adenosyl-L-homocysteine + H(+)</text>
        <dbReference type="Rhea" id="RHEA:42908"/>
        <dbReference type="Rhea" id="RHEA-COMP:10278"/>
        <dbReference type="Rhea" id="RHEA-COMP:10279"/>
        <dbReference type="ChEBI" id="CHEBI:15378"/>
        <dbReference type="ChEBI" id="CHEBI:57856"/>
        <dbReference type="ChEBI" id="CHEBI:59789"/>
        <dbReference type="ChEBI" id="CHEBI:65315"/>
        <dbReference type="ChEBI" id="CHEBI:74447"/>
        <dbReference type="EC" id="2.1.1.190"/>
    </reaction>
</comment>
<evidence type="ECO:0000259" key="12">
    <source>
        <dbReference type="PROSITE" id="PS50926"/>
    </source>
</evidence>
<evidence type="ECO:0000256" key="9">
    <source>
        <dbReference type="HAMAP-Rule" id="MF_01010"/>
    </source>
</evidence>
<dbReference type="InterPro" id="IPR029063">
    <property type="entry name" value="SAM-dependent_MTases_sf"/>
</dbReference>
<dbReference type="InterPro" id="IPR001566">
    <property type="entry name" value="23S_rRNA_MeTrfase_RlmD"/>
</dbReference>
<feature type="domain" description="TRAM" evidence="12">
    <location>
        <begin position="17"/>
        <end position="75"/>
    </location>
</feature>
<evidence type="ECO:0000313" key="13">
    <source>
        <dbReference type="EMBL" id="GAA5524239.1"/>
    </source>
</evidence>
<dbReference type="SUPFAM" id="SSF53335">
    <property type="entry name" value="S-adenosyl-L-methionine-dependent methyltransferases"/>
    <property type="match status" value="1"/>
</dbReference>
<dbReference type="InterPro" id="IPR002792">
    <property type="entry name" value="TRAM_dom"/>
</dbReference>
<dbReference type="EMBL" id="BAABRT010000004">
    <property type="protein sequence ID" value="GAA5524239.1"/>
    <property type="molecule type" value="Genomic_DNA"/>
</dbReference>
<dbReference type="InterPro" id="IPR030390">
    <property type="entry name" value="MeTrfase_TrmA_AS"/>
</dbReference>
<keyword evidence="5 9" id="KW-0949">S-adenosyl-L-methionine</keyword>
<feature type="binding site" evidence="9 10">
    <location>
        <position position="400"/>
    </location>
    <ligand>
        <name>S-adenosyl-L-methionine</name>
        <dbReference type="ChEBI" id="CHEBI:59789"/>
    </ligand>
</feature>
<feature type="binding site" evidence="9 10">
    <location>
        <position position="331"/>
    </location>
    <ligand>
        <name>S-adenosyl-L-methionine</name>
        <dbReference type="ChEBI" id="CHEBI:59789"/>
    </ligand>
</feature>
<evidence type="ECO:0000313" key="14">
    <source>
        <dbReference type="Proteomes" id="UP001408594"/>
    </source>
</evidence>
<evidence type="ECO:0000256" key="7">
    <source>
        <dbReference type="ARBA" id="ARBA00023004"/>
    </source>
</evidence>
<dbReference type="PROSITE" id="PS01231">
    <property type="entry name" value="TRMA_2"/>
    <property type="match status" value="1"/>
</dbReference>
<keyword evidence="3 9" id="KW-0489">Methyltransferase</keyword>
<keyword evidence="4 9" id="KW-0808">Transferase</keyword>
<dbReference type="PROSITE" id="PS01230">
    <property type="entry name" value="TRMA_1"/>
    <property type="match status" value="1"/>
</dbReference>
<dbReference type="InterPro" id="IPR010280">
    <property type="entry name" value="U5_MeTrfase_fam"/>
</dbReference>
<feature type="binding site" evidence="9">
    <location>
        <position position="88"/>
    </location>
    <ligand>
        <name>[4Fe-4S] cluster</name>
        <dbReference type="ChEBI" id="CHEBI:49883"/>
    </ligand>
</feature>
<keyword evidence="8 9" id="KW-0411">Iron-sulfur</keyword>
<accession>A0ABP9WM04</accession>
<evidence type="ECO:0000256" key="3">
    <source>
        <dbReference type="ARBA" id="ARBA00022603"/>
    </source>
</evidence>
<dbReference type="CDD" id="cd02440">
    <property type="entry name" value="AdoMet_MTases"/>
    <property type="match status" value="1"/>
</dbReference>
<dbReference type="NCBIfam" id="NF009639">
    <property type="entry name" value="PRK13168.1"/>
    <property type="match status" value="1"/>
</dbReference>
<dbReference type="NCBIfam" id="TIGR00479">
    <property type="entry name" value="rumA"/>
    <property type="match status" value="1"/>
</dbReference>
<proteinExistence type="inferred from homology"/>
<feature type="binding site" evidence="9">
    <location>
        <position position="336"/>
    </location>
    <ligand>
        <name>S-adenosyl-L-methionine</name>
        <dbReference type="ChEBI" id="CHEBI:59789"/>
    </ligand>
</feature>
<comment type="similarity">
    <text evidence="9">Belongs to the class I-like SAM-binding methyltransferase superfamily. RNA M5U methyltransferase family. RlmD subfamily.</text>
</comment>
<keyword evidence="7 9" id="KW-0408">Iron</keyword>
<organism evidence="13 14">
    <name type="scientific">Microbulbifer aestuariivivens</name>
    <dbReference type="NCBI Taxonomy" id="1908308"/>
    <lineage>
        <taxon>Bacteria</taxon>
        <taxon>Pseudomonadati</taxon>
        <taxon>Pseudomonadota</taxon>
        <taxon>Gammaproteobacteria</taxon>
        <taxon>Cellvibrionales</taxon>
        <taxon>Microbulbiferaceae</taxon>
        <taxon>Microbulbifer</taxon>
    </lineage>
</organism>
<evidence type="ECO:0000256" key="4">
    <source>
        <dbReference type="ARBA" id="ARBA00022679"/>
    </source>
</evidence>
<name>A0ABP9WM04_9GAMM</name>
<evidence type="ECO:0000256" key="2">
    <source>
        <dbReference type="ARBA" id="ARBA00022552"/>
    </source>
</evidence>
<comment type="caution">
    <text evidence="13">The sequence shown here is derived from an EMBL/GenBank/DDBJ whole genome shotgun (WGS) entry which is preliminary data.</text>
</comment>
<dbReference type="PROSITE" id="PS50926">
    <property type="entry name" value="TRAM"/>
    <property type="match status" value="1"/>
</dbReference>
<dbReference type="InterPro" id="IPR030391">
    <property type="entry name" value="MeTrfase_TrmA_CS"/>
</dbReference>